<dbReference type="PANTHER" id="PTHR12558:SF13">
    <property type="entry name" value="CELL DIVISION CYCLE PROTEIN 27 HOMOLOG"/>
    <property type="match status" value="1"/>
</dbReference>
<dbReference type="InterPro" id="IPR014266">
    <property type="entry name" value="PEP-CTERM_TPR_PrsT"/>
</dbReference>
<feature type="repeat" description="TPR" evidence="1">
    <location>
        <begin position="71"/>
        <end position="104"/>
    </location>
</feature>
<dbReference type="PATRIC" id="fig|28229.4.peg.3340"/>
<dbReference type="Pfam" id="PF13432">
    <property type="entry name" value="TPR_16"/>
    <property type="match status" value="2"/>
</dbReference>
<dbReference type="NCBIfam" id="TIGR02917">
    <property type="entry name" value="PEP_TPR_lipo"/>
    <property type="match status" value="1"/>
</dbReference>
<dbReference type="RefSeq" id="WP_033094999.1">
    <property type="nucleotide sequence ID" value="NZ_JQED01000046.1"/>
</dbReference>
<proteinExistence type="predicted"/>
<dbReference type="PROSITE" id="PS51257">
    <property type="entry name" value="PROKAR_LIPOPROTEIN"/>
    <property type="match status" value="1"/>
</dbReference>
<dbReference type="EMBL" id="JQED01000046">
    <property type="protein sequence ID" value="KGJ88468.1"/>
    <property type="molecule type" value="Genomic_DNA"/>
</dbReference>
<protein>
    <submittedName>
        <fullName evidence="2">PEP-CTERM system TPR-repeat lipoprotein</fullName>
    </submittedName>
</protein>
<dbReference type="OrthoDB" id="9766710at2"/>
<keyword evidence="1" id="KW-0802">TPR repeat</keyword>
<dbReference type="InterPro" id="IPR011990">
    <property type="entry name" value="TPR-like_helical_dom_sf"/>
</dbReference>
<dbReference type="PROSITE" id="PS50005">
    <property type="entry name" value="TPR"/>
    <property type="match status" value="4"/>
</dbReference>
<evidence type="ECO:0000313" key="2">
    <source>
        <dbReference type="EMBL" id="KGJ88468.1"/>
    </source>
</evidence>
<dbReference type="InterPro" id="IPR019734">
    <property type="entry name" value="TPR_rpt"/>
</dbReference>
<feature type="repeat" description="TPR" evidence="1">
    <location>
        <begin position="857"/>
        <end position="890"/>
    </location>
</feature>
<reference evidence="2 3" key="1">
    <citation type="submission" date="2014-08" db="EMBL/GenBank/DDBJ databases">
        <title>Genomic and Phenotypic Diversity of Colwellia psychrerythraea strains from Disparate Marine Basins.</title>
        <authorList>
            <person name="Techtmann S.M."/>
            <person name="Stelling S.C."/>
            <person name="Utturkar S.M."/>
            <person name="Alshibli N."/>
            <person name="Harris A."/>
            <person name="Brown S.D."/>
            <person name="Hazen T.C."/>
        </authorList>
    </citation>
    <scope>NUCLEOTIDE SEQUENCE [LARGE SCALE GENOMIC DNA]</scope>
    <source>
        <strain evidence="2 3">ND2E</strain>
    </source>
</reference>
<dbReference type="PANTHER" id="PTHR12558">
    <property type="entry name" value="CELL DIVISION CYCLE 16,23,27"/>
    <property type="match status" value="1"/>
</dbReference>
<sequence length="941" mass="105585">MKTLMSNDIKQTNNRLFKVLALFCLFSIQACNPAQDYSNYMVEVKSQLKQGRPQNAIILLKNVISEKPQDSIARLALGNIYLDIGNLISAKKEINIAYKLSPENPEIIVGLAKLFVHLNEFEEINQLFSNRGDWPSELIVESYAIQSQVDIYQGYLEQADEILTKAVQINAKHPDVLYSLALLKSQQLLFSKADGYLEQLLEHNPNHFAGILLKGDIALRNKYFDEAIRLYEKANKVVRADNLAKIKLAQALIEANKLDTAKEQLLKYLQTTPDDIYINYLLATIEFIQENYENSAQFAEKNLSNYSKHPESLYIASSSNYLINNYESAYNQVRKLLVIMPEYAAALKLRAALELKLGLNEQATTTLAQIEDSTFTANDSELIIAAGLASIKTGKIELGKQFFVRADALNAEKLDSKLALASLALQQGDVKSAITVLGQAVETAPQSLQAKIALTLSYFKDRQPEQALKVAQQISLEHAESPYGPMLEGLTYVMKQQLKNAESAFMRALLIRPGHPNTTHLLAALVMQQSKDVKRARSLYISVIKQYPDDVTSLIELYVIDQQAGKKEQSINWLEQAIEISPEKLKPRLLLAQYYLSNNEASKSMVISKKALKVHPEHPSLLALLGDAQRHIGLQKASIESYQQLQQIAPEMFFPYYRLAEVYEKTGQLEMARESVTRALKLKPKHIGSLVIKARVALKKGNVESAKTIVKSLDKSNPHPLSVTKLQAQIALSEQRPADAVNLYQEILAKQETNHNTIHLSSALWQQSERQKAIDTLVTWLNKHPKDIMTMNVLADYYLNDNQDKEAAKLYSKLVELTPNNSLAHNNLAWLLLKQNNNVDTALKHAIQANQLSPNSSDFLDTLGLAHYSKGDYSAAKKAFSDAVSLQPNGLDIQFHLAQSHAKVGEKLQAEKMLEHLLTQQDSFSSSIEAKELLNQLRAEQ</sequence>
<organism evidence="2 3">
    <name type="scientific">Colwellia psychrerythraea</name>
    <name type="common">Vibrio psychroerythus</name>
    <dbReference type="NCBI Taxonomy" id="28229"/>
    <lineage>
        <taxon>Bacteria</taxon>
        <taxon>Pseudomonadati</taxon>
        <taxon>Pseudomonadota</taxon>
        <taxon>Gammaproteobacteria</taxon>
        <taxon>Alteromonadales</taxon>
        <taxon>Colwelliaceae</taxon>
        <taxon>Colwellia</taxon>
    </lineage>
</organism>
<dbReference type="SMART" id="SM00028">
    <property type="entry name" value="TPR"/>
    <property type="match status" value="15"/>
</dbReference>
<dbReference type="Gene3D" id="1.25.40.10">
    <property type="entry name" value="Tetratricopeptide repeat domain"/>
    <property type="match status" value="4"/>
</dbReference>
<dbReference type="Pfam" id="PF13181">
    <property type="entry name" value="TPR_8"/>
    <property type="match status" value="1"/>
</dbReference>
<dbReference type="AlphaFoldDB" id="A0A099KFR6"/>
<accession>A0A099KFR6</accession>
<evidence type="ECO:0000313" key="3">
    <source>
        <dbReference type="Proteomes" id="UP000029843"/>
    </source>
</evidence>
<feature type="repeat" description="TPR" evidence="1">
    <location>
        <begin position="653"/>
        <end position="686"/>
    </location>
</feature>
<keyword evidence="2" id="KW-0449">Lipoprotein</keyword>
<dbReference type="Pfam" id="PF13431">
    <property type="entry name" value="TPR_17"/>
    <property type="match status" value="1"/>
</dbReference>
<dbReference type="Pfam" id="PF13174">
    <property type="entry name" value="TPR_6"/>
    <property type="match status" value="1"/>
</dbReference>
<dbReference type="Pfam" id="PF14559">
    <property type="entry name" value="TPR_19"/>
    <property type="match status" value="2"/>
</dbReference>
<dbReference type="Proteomes" id="UP000029843">
    <property type="component" value="Unassembled WGS sequence"/>
</dbReference>
<comment type="caution">
    <text evidence="2">The sequence shown here is derived from an EMBL/GenBank/DDBJ whole genome shotgun (WGS) entry which is preliminary data.</text>
</comment>
<gene>
    <name evidence="2" type="ORF">ND2E_4003</name>
</gene>
<dbReference type="SUPFAM" id="SSF48452">
    <property type="entry name" value="TPR-like"/>
    <property type="match status" value="4"/>
</dbReference>
<evidence type="ECO:0000256" key="1">
    <source>
        <dbReference type="PROSITE-ProRule" id="PRU00339"/>
    </source>
</evidence>
<name>A0A099KFR6_COLPS</name>
<feature type="repeat" description="TPR" evidence="1">
    <location>
        <begin position="788"/>
        <end position="821"/>
    </location>
</feature>